<accession>A0ABT1WFK6</accession>
<evidence type="ECO:0000256" key="1">
    <source>
        <dbReference type="ARBA" id="ARBA00023125"/>
    </source>
</evidence>
<feature type="domain" description="HTH tetR-type" evidence="3">
    <location>
        <begin position="25"/>
        <end position="85"/>
    </location>
</feature>
<proteinExistence type="predicted"/>
<keyword evidence="1 2" id="KW-0238">DNA-binding</keyword>
<dbReference type="PANTHER" id="PTHR30055:SF226">
    <property type="entry name" value="HTH-TYPE TRANSCRIPTIONAL REGULATOR PKSA"/>
    <property type="match status" value="1"/>
</dbReference>
<dbReference type="PRINTS" id="PR00455">
    <property type="entry name" value="HTHTETR"/>
</dbReference>
<name>A0ABT1WFK6_9BURK</name>
<evidence type="ECO:0000313" key="5">
    <source>
        <dbReference type="Proteomes" id="UP001204142"/>
    </source>
</evidence>
<gene>
    <name evidence="4" type="ORF">NQT62_07640</name>
</gene>
<dbReference type="PROSITE" id="PS50977">
    <property type="entry name" value="HTH_TETR_2"/>
    <property type="match status" value="1"/>
</dbReference>
<evidence type="ECO:0000256" key="2">
    <source>
        <dbReference type="PROSITE-ProRule" id="PRU00335"/>
    </source>
</evidence>
<dbReference type="InterPro" id="IPR050109">
    <property type="entry name" value="HTH-type_TetR-like_transc_reg"/>
</dbReference>
<dbReference type="Proteomes" id="UP001204142">
    <property type="component" value="Unassembled WGS sequence"/>
</dbReference>
<organism evidence="4 5">
    <name type="scientific">Limnobacter humi</name>
    <dbReference type="NCBI Taxonomy" id="1778671"/>
    <lineage>
        <taxon>Bacteria</taxon>
        <taxon>Pseudomonadati</taxon>
        <taxon>Pseudomonadota</taxon>
        <taxon>Betaproteobacteria</taxon>
        <taxon>Burkholderiales</taxon>
        <taxon>Burkholderiaceae</taxon>
        <taxon>Limnobacter</taxon>
    </lineage>
</organism>
<evidence type="ECO:0000313" key="4">
    <source>
        <dbReference type="EMBL" id="MCQ8896305.1"/>
    </source>
</evidence>
<dbReference type="Gene3D" id="1.10.357.10">
    <property type="entry name" value="Tetracycline Repressor, domain 2"/>
    <property type="match status" value="1"/>
</dbReference>
<dbReference type="Pfam" id="PF00440">
    <property type="entry name" value="TetR_N"/>
    <property type="match status" value="1"/>
</dbReference>
<dbReference type="InterPro" id="IPR009057">
    <property type="entry name" value="Homeodomain-like_sf"/>
</dbReference>
<dbReference type="PANTHER" id="PTHR30055">
    <property type="entry name" value="HTH-TYPE TRANSCRIPTIONAL REGULATOR RUTR"/>
    <property type="match status" value="1"/>
</dbReference>
<dbReference type="SUPFAM" id="SSF46689">
    <property type="entry name" value="Homeodomain-like"/>
    <property type="match status" value="1"/>
</dbReference>
<feature type="DNA-binding region" description="H-T-H motif" evidence="2">
    <location>
        <begin position="48"/>
        <end position="67"/>
    </location>
</feature>
<sequence length="215" mass="23676">MTNSPSTALSDLAGKKTSGTTDKGLLRVQAILDAARQLLATEGYAGLTMRAVASEVGVSLSTVQHYFNNKEVLIQAVLTYVMDSYQAVVADLMNSLSQQSQFERFMVIMDMVLVETRRPETYGILTEICALANRLPFAGRLMETVFAREQKEIFRLIYGIEPTLTAQECKQRAAVMVALIHGLATQMVGKHGSALSRQQLEDAARQSFIRLATQP</sequence>
<reference evidence="4 5" key="1">
    <citation type="submission" date="2022-07" db="EMBL/GenBank/DDBJ databases">
        <authorList>
            <person name="Xamxidin M."/>
            <person name="Wu M."/>
        </authorList>
    </citation>
    <scope>NUCLEOTIDE SEQUENCE [LARGE SCALE GENOMIC DNA]</scope>
    <source>
        <strain evidence="4 5">NBRC 111650</strain>
    </source>
</reference>
<evidence type="ECO:0000259" key="3">
    <source>
        <dbReference type="PROSITE" id="PS50977"/>
    </source>
</evidence>
<comment type="caution">
    <text evidence="4">The sequence shown here is derived from an EMBL/GenBank/DDBJ whole genome shotgun (WGS) entry which is preliminary data.</text>
</comment>
<protein>
    <submittedName>
        <fullName evidence="4">TetR/AcrR family transcriptional regulator</fullName>
    </submittedName>
</protein>
<keyword evidence="5" id="KW-1185">Reference proteome</keyword>
<dbReference type="RefSeq" id="WP_256764075.1">
    <property type="nucleotide sequence ID" value="NZ_JANIGO010000002.1"/>
</dbReference>
<dbReference type="InterPro" id="IPR001647">
    <property type="entry name" value="HTH_TetR"/>
</dbReference>
<dbReference type="EMBL" id="JANIGO010000002">
    <property type="protein sequence ID" value="MCQ8896305.1"/>
    <property type="molecule type" value="Genomic_DNA"/>
</dbReference>